<feature type="DNA-binding region" description="OmpR/PhoB-type" evidence="5">
    <location>
        <begin position="4"/>
        <end position="108"/>
    </location>
</feature>
<dbReference type="SMART" id="SM00382">
    <property type="entry name" value="AAA"/>
    <property type="match status" value="1"/>
</dbReference>
<dbReference type="PROSITE" id="PS51755">
    <property type="entry name" value="OMPR_PHOB"/>
    <property type="match status" value="1"/>
</dbReference>
<dbReference type="Pfam" id="PF00931">
    <property type="entry name" value="NB-ARC"/>
    <property type="match status" value="1"/>
</dbReference>
<reference evidence="7" key="1">
    <citation type="submission" date="2021-01" db="EMBL/GenBank/DDBJ databases">
        <title>Whole genome shotgun sequence of Virgisporangium aliadipatigenens NBRC 105644.</title>
        <authorList>
            <person name="Komaki H."/>
            <person name="Tamura T."/>
        </authorList>
    </citation>
    <scope>NUCLEOTIDE SEQUENCE</scope>
    <source>
        <strain evidence="7">NBRC 105644</strain>
    </source>
</reference>
<dbReference type="InterPro" id="IPR003593">
    <property type="entry name" value="AAA+_ATPase"/>
</dbReference>
<dbReference type="PRINTS" id="PR00364">
    <property type="entry name" value="DISEASERSIST"/>
</dbReference>
<dbReference type="Pfam" id="PF03704">
    <property type="entry name" value="BTAD"/>
    <property type="match status" value="1"/>
</dbReference>
<sequence>MTVTSRRTVPPHRPTASVVRFRVLGNLEVRRDGALVVISAAKLRIILATLLLRAGQVVPVSVLVDRLWDDEPPADARAALQTYVARLRRLLGPDAAIHTRSGGYVIAPPARSCDLREFDGLLDDARVAMERGDRAAALESLRAATALWRGPILFDVDSTAMHRDDVPPVQERCLEAATRRFALELALGHHGAVVEELRALAAAYPFQEGLRTHLMRALYRSGRQAEALKVYRDVAELLRTELGVDPGPELRAVHHAILLGETMDDDAPPAPTTGAPAVCQLPPAIGDFVGRTEEVAGIAGLLAAGGAPAALPIVVVSGVAGVGKSALAVHVAHRVRDRFPHGQLYVNLGGGGPAPRDVCEVLGELLYALGLPPDAQPHSVQARAATFRARVADRRILIVLDDAADAKQVAPLLPGTAGSAVLITSRRSLDEIPAADRHRLQPFSVAEGVSLLDQILEPHRVAGERPAAEDLVDLCGRLPLALRIIGARLQPRPTLRLRVLADRLQDEHRRLDELAVGDLAVRSELAVGYAGLAEPVRVALRRMGLLPAEPFAAWTLGALTDGGDGERAVEQLMAAGLLEPVGLDPTGQVRYRPHDLVALFARELADGEDGAVTRAAYRRLLDTFLVLAHSVHQRVDRKDGLPPDPLPEGVAAAAVDVAGLTADPGAWLQSERGQLLYAITRACSLGGYEKAALLADMVVPPLSMRGGYEQIVRARATVRDAARAAGDERVAARQAGSRADVLLSLSLDEAAAEFASAVPVFRRLGLSHELVHSLTGLAYARMFQGRPELTHAAEAADIACATGDPDDIVLALRTHADMLVLQERPAEALPLLDQALEHTQALWNTDSHRALLVRKLDCAISLGRLDLADATYEQARAVTDAVNNAHGIGWLLVHHSRLRRLRGDLDAAASDAREALRRMVEAGDPRGVFIANLRLAEASLAGGDPDGAAALLRALLSTSDGASVPLLKAKAEALLAQAAPA</sequence>
<dbReference type="PANTHER" id="PTHR35807">
    <property type="entry name" value="TRANSCRIPTIONAL REGULATOR REDD-RELATED"/>
    <property type="match status" value="1"/>
</dbReference>
<dbReference type="EMBL" id="BOPF01000029">
    <property type="protein sequence ID" value="GIJ49653.1"/>
    <property type="molecule type" value="Genomic_DNA"/>
</dbReference>
<dbReference type="SUPFAM" id="SSF48452">
    <property type="entry name" value="TPR-like"/>
    <property type="match status" value="3"/>
</dbReference>
<dbReference type="GO" id="GO:0003677">
    <property type="term" value="F:DNA binding"/>
    <property type="evidence" value="ECO:0007669"/>
    <property type="project" value="UniProtKB-UniRule"/>
</dbReference>
<dbReference type="GO" id="GO:0006355">
    <property type="term" value="P:regulation of DNA-templated transcription"/>
    <property type="evidence" value="ECO:0007669"/>
    <property type="project" value="InterPro"/>
</dbReference>
<dbReference type="Gene3D" id="1.25.40.10">
    <property type="entry name" value="Tetratricopeptide repeat domain"/>
    <property type="match status" value="2"/>
</dbReference>
<name>A0A8J3YSK3_9ACTN</name>
<evidence type="ECO:0000256" key="4">
    <source>
        <dbReference type="ARBA" id="ARBA00023163"/>
    </source>
</evidence>
<keyword evidence="2" id="KW-0805">Transcription regulation</keyword>
<dbReference type="InterPro" id="IPR027417">
    <property type="entry name" value="P-loop_NTPase"/>
</dbReference>
<dbReference type="InterPro" id="IPR016032">
    <property type="entry name" value="Sig_transdc_resp-reg_C-effctor"/>
</dbReference>
<dbReference type="SMART" id="SM01043">
    <property type="entry name" value="BTAD"/>
    <property type="match status" value="1"/>
</dbReference>
<comment type="similarity">
    <text evidence="1">Belongs to the AfsR/DnrI/RedD regulatory family.</text>
</comment>
<dbReference type="InterPro" id="IPR051677">
    <property type="entry name" value="AfsR-DnrI-RedD_regulator"/>
</dbReference>
<keyword evidence="3 5" id="KW-0238">DNA-binding</keyword>
<organism evidence="7 8">
    <name type="scientific">Virgisporangium aliadipatigenens</name>
    <dbReference type="NCBI Taxonomy" id="741659"/>
    <lineage>
        <taxon>Bacteria</taxon>
        <taxon>Bacillati</taxon>
        <taxon>Actinomycetota</taxon>
        <taxon>Actinomycetes</taxon>
        <taxon>Micromonosporales</taxon>
        <taxon>Micromonosporaceae</taxon>
        <taxon>Virgisporangium</taxon>
    </lineage>
</organism>
<dbReference type="AlphaFoldDB" id="A0A8J3YSK3"/>
<proteinExistence type="inferred from homology"/>
<dbReference type="InterPro" id="IPR005158">
    <property type="entry name" value="BTAD"/>
</dbReference>
<dbReference type="Proteomes" id="UP000619260">
    <property type="component" value="Unassembled WGS sequence"/>
</dbReference>
<dbReference type="InterPro" id="IPR001867">
    <property type="entry name" value="OmpR/PhoB-type_DNA-bd"/>
</dbReference>
<evidence type="ECO:0000313" key="7">
    <source>
        <dbReference type="EMBL" id="GIJ49653.1"/>
    </source>
</evidence>
<dbReference type="Pfam" id="PF00486">
    <property type="entry name" value="Trans_reg_C"/>
    <property type="match status" value="1"/>
</dbReference>
<protein>
    <submittedName>
        <fullName evidence="7">SARP family transcriptional regulator</fullName>
    </submittedName>
</protein>
<dbReference type="Gene3D" id="1.10.10.10">
    <property type="entry name" value="Winged helix-like DNA-binding domain superfamily/Winged helix DNA-binding domain"/>
    <property type="match status" value="1"/>
</dbReference>
<evidence type="ECO:0000256" key="1">
    <source>
        <dbReference type="ARBA" id="ARBA00005820"/>
    </source>
</evidence>
<gene>
    <name evidence="7" type="ORF">Val02_65390</name>
</gene>
<accession>A0A8J3YSK3</accession>
<keyword evidence="4" id="KW-0804">Transcription</keyword>
<evidence type="ECO:0000256" key="5">
    <source>
        <dbReference type="PROSITE-ProRule" id="PRU01091"/>
    </source>
</evidence>
<feature type="domain" description="OmpR/PhoB-type" evidence="6">
    <location>
        <begin position="4"/>
        <end position="108"/>
    </location>
</feature>
<dbReference type="SUPFAM" id="SSF52540">
    <property type="entry name" value="P-loop containing nucleoside triphosphate hydrolases"/>
    <property type="match status" value="1"/>
</dbReference>
<evidence type="ECO:0000256" key="3">
    <source>
        <dbReference type="ARBA" id="ARBA00023125"/>
    </source>
</evidence>
<dbReference type="Gene3D" id="3.40.50.300">
    <property type="entry name" value="P-loop containing nucleotide triphosphate hydrolases"/>
    <property type="match status" value="1"/>
</dbReference>
<comment type="caution">
    <text evidence="7">The sequence shown here is derived from an EMBL/GenBank/DDBJ whole genome shotgun (WGS) entry which is preliminary data.</text>
</comment>
<dbReference type="SUPFAM" id="SSF46894">
    <property type="entry name" value="C-terminal effector domain of the bipartite response regulators"/>
    <property type="match status" value="1"/>
</dbReference>
<evidence type="ECO:0000313" key="8">
    <source>
        <dbReference type="Proteomes" id="UP000619260"/>
    </source>
</evidence>
<dbReference type="CDD" id="cd15831">
    <property type="entry name" value="BTAD"/>
    <property type="match status" value="1"/>
</dbReference>
<evidence type="ECO:0000256" key="2">
    <source>
        <dbReference type="ARBA" id="ARBA00023015"/>
    </source>
</evidence>
<dbReference type="InterPro" id="IPR011990">
    <property type="entry name" value="TPR-like_helical_dom_sf"/>
</dbReference>
<dbReference type="SMART" id="SM00862">
    <property type="entry name" value="Trans_reg_C"/>
    <property type="match status" value="1"/>
</dbReference>
<dbReference type="PANTHER" id="PTHR35807:SF1">
    <property type="entry name" value="TRANSCRIPTIONAL REGULATOR REDD"/>
    <property type="match status" value="1"/>
</dbReference>
<dbReference type="GO" id="GO:0000160">
    <property type="term" value="P:phosphorelay signal transduction system"/>
    <property type="evidence" value="ECO:0007669"/>
    <property type="project" value="InterPro"/>
</dbReference>
<dbReference type="InterPro" id="IPR002182">
    <property type="entry name" value="NB-ARC"/>
</dbReference>
<evidence type="ECO:0000259" key="6">
    <source>
        <dbReference type="PROSITE" id="PS51755"/>
    </source>
</evidence>
<keyword evidence="8" id="KW-1185">Reference proteome</keyword>
<dbReference type="GO" id="GO:0043531">
    <property type="term" value="F:ADP binding"/>
    <property type="evidence" value="ECO:0007669"/>
    <property type="project" value="InterPro"/>
</dbReference>
<dbReference type="InterPro" id="IPR036388">
    <property type="entry name" value="WH-like_DNA-bd_sf"/>
</dbReference>